<dbReference type="RefSeq" id="XP_024375445.1">
    <property type="nucleotide sequence ID" value="XM_024519677.2"/>
</dbReference>
<feature type="compositionally biased region" description="Polar residues" evidence="5">
    <location>
        <begin position="118"/>
        <end position="134"/>
    </location>
</feature>
<evidence type="ECO:0000256" key="5">
    <source>
        <dbReference type="SAM" id="MobiDB-lite"/>
    </source>
</evidence>
<dbReference type="Gramene" id="Pp3c5_4880V3.1">
    <property type="protein sequence ID" value="Pp3c5_4880V3.1"/>
    <property type="gene ID" value="Pp3c5_4880"/>
</dbReference>
<name>A0A2K1KIH5_PHYPA</name>
<keyword evidence="3" id="KW-0238">DNA-binding</keyword>
<dbReference type="AlphaFoldDB" id="A0A2K1KIH5"/>
<dbReference type="OrthoDB" id="1907033at2759"/>
<dbReference type="GO" id="GO:0003677">
    <property type="term" value="F:DNA binding"/>
    <property type="evidence" value="ECO:0007669"/>
    <property type="project" value="UniProtKB-KW"/>
</dbReference>
<dbReference type="InterPro" id="IPR033264">
    <property type="entry name" value="BZR"/>
</dbReference>
<keyword evidence="9" id="KW-1185">Reference proteome</keyword>
<dbReference type="Gramene" id="Pp3c5_4880V3.3">
    <property type="protein sequence ID" value="Pp3c5_4880V3.3"/>
    <property type="gene ID" value="Pp3c5_4880"/>
</dbReference>
<dbReference type="GeneID" id="112282261"/>
<evidence type="ECO:0000313" key="7">
    <source>
        <dbReference type="EMBL" id="PNR53582.1"/>
    </source>
</evidence>
<feature type="domain" description="BES1/BZR1 plant transcription factor N-terminal" evidence="6">
    <location>
        <begin position="50"/>
        <end position="174"/>
    </location>
</feature>
<dbReference type="GO" id="GO:0006351">
    <property type="term" value="P:DNA-templated transcription"/>
    <property type="evidence" value="ECO:0007669"/>
    <property type="project" value="InterPro"/>
</dbReference>
<dbReference type="Pfam" id="PF05687">
    <property type="entry name" value="BES1_N"/>
    <property type="match status" value="1"/>
</dbReference>
<evidence type="ECO:0000256" key="1">
    <source>
        <dbReference type="ARBA" id="ARBA00005909"/>
    </source>
</evidence>
<dbReference type="PaxDb" id="3218-PP1S41_189V6.1"/>
<feature type="region of interest" description="Disordered" evidence="5">
    <location>
        <begin position="114"/>
        <end position="166"/>
    </location>
</feature>
<feature type="region of interest" description="Disordered" evidence="5">
    <location>
        <begin position="454"/>
        <end position="473"/>
    </location>
</feature>
<reference evidence="7 9" key="2">
    <citation type="journal article" date="2018" name="Plant J.">
        <title>The Physcomitrella patens chromosome-scale assembly reveals moss genome structure and evolution.</title>
        <authorList>
            <person name="Lang D."/>
            <person name="Ullrich K.K."/>
            <person name="Murat F."/>
            <person name="Fuchs J."/>
            <person name="Jenkins J."/>
            <person name="Haas F.B."/>
            <person name="Piednoel M."/>
            <person name="Gundlach H."/>
            <person name="Van Bel M."/>
            <person name="Meyberg R."/>
            <person name="Vives C."/>
            <person name="Morata J."/>
            <person name="Symeonidi A."/>
            <person name="Hiss M."/>
            <person name="Muchero W."/>
            <person name="Kamisugi Y."/>
            <person name="Saleh O."/>
            <person name="Blanc G."/>
            <person name="Decker E.L."/>
            <person name="van Gessel N."/>
            <person name="Grimwood J."/>
            <person name="Hayes R.D."/>
            <person name="Graham S.W."/>
            <person name="Gunter L.E."/>
            <person name="McDaniel S.F."/>
            <person name="Hoernstein S.N.W."/>
            <person name="Larsson A."/>
            <person name="Li F.W."/>
            <person name="Perroud P.F."/>
            <person name="Phillips J."/>
            <person name="Ranjan P."/>
            <person name="Rokshar D.S."/>
            <person name="Rothfels C.J."/>
            <person name="Schneider L."/>
            <person name="Shu S."/>
            <person name="Stevenson D.W."/>
            <person name="Thummler F."/>
            <person name="Tillich M."/>
            <person name="Villarreal Aguilar J.C."/>
            <person name="Widiez T."/>
            <person name="Wong G.K."/>
            <person name="Wymore A."/>
            <person name="Zhang Y."/>
            <person name="Zimmer A.D."/>
            <person name="Quatrano R.S."/>
            <person name="Mayer K.F.X."/>
            <person name="Goodstein D."/>
            <person name="Casacuberta J.M."/>
            <person name="Vandepoele K."/>
            <person name="Reski R."/>
            <person name="Cuming A.C."/>
            <person name="Tuskan G.A."/>
            <person name="Maumus F."/>
            <person name="Salse J."/>
            <person name="Schmutz J."/>
            <person name="Rensing S.A."/>
        </authorList>
    </citation>
    <scope>NUCLEOTIDE SEQUENCE [LARGE SCALE GENOMIC DNA]</scope>
    <source>
        <strain evidence="8 9">cv. Gransden 2004</strain>
    </source>
</reference>
<dbReference type="EnsemblPlants" id="Pp3c5_4880V3.1">
    <property type="protein sequence ID" value="Pp3c5_4880V3.1"/>
    <property type="gene ID" value="Pp3c5_4880"/>
</dbReference>
<reference evidence="7 9" key="1">
    <citation type="journal article" date="2008" name="Science">
        <title>The Physcomitrella genome reveals evolutionary insights into the conquest of land by plants.</title>
        <authorList>
            <person name="Rensing S."/>
            <person name="Lang D."/>
            <person name="Zimmer A."/>
            <person name="Terry A."/>
            <person name="Salamov A."/>
            <person name="Shapiro H."/>
            <person name="Nishiyama T."/>
            <person name="Perroud P.-F."/>
            <person name="Lindquist E."/>
            <person name="Kamisugi Y."/>
            <person name="Tanahashi T."/>
            <person name="Sakakibara K."/>
            <person name="Fujita T."/>
            <person name="Oishi K."/>
            <person name="Shin-I T."/>
            <person name="Kuroki Y."/>
            <person name="Toyoda A."/>
            <person name="Suzuki Y."/>
            <person name="Hashimoto A."/>
            <person name="Yamaguchi K."/>
            <person name="Sugano A."/>
            <person name="Kohara Y."/>
            <person name="Fujiyama A."/>
            <person name="Anterola A."/>
            <person name="Aoki S."/>
            <person name="Ashton N."/>
            <person name="Barbazuk W.B."/>
            <person name="Barker E."/>
            <person name="Bennetzen J."/>
            <person name="Bezanilla M."/>
            <person name="Blankenship R."/>
            <person name="Cho S.H."/>
            <person name="Dutcher S."/>
            <person name="Estelle M."/>
            <person name="Fawcett J.A."/>
            <person name="Gundlach H."/>
            <person name="Hanada K."/>
            <person name="Heyl A."/>
            <person name="Hicks K.A."/>
            <person name="Hugh J."/>
            <person name="Lohr M."/>
            <person name="Mayer K."/>
            <person name="Melkozernov A."/>
            <person name="Murata T."/>
            <person name="Nelson D."/>
            <person name="Pils B."/>
            <person name="Prigge M."/>
            <person name="Reiss B."/>
            <person name="Renner T."/>
            <person name="Rombauts S."/>
            <person name="Rushton P."/>
            <person name="Sanderfoot A."/>
            <person name="Schween G."/>
            <person name="Shiu S.-H."/>
            <person name="Stueber K."/>
            <person name="Theodoulou F.L."/>
            <person name="Tu H."/>
            <person name="Van de Peer Y."/>
            <person name="Verrier P.J."/>
            <person name="Waters E."/>
            <person name="Wood A."/>
            <person name="Yang L."/>
            <person name="Cove D."/>
            <person name="Cuming A."/>
            <person name="Hasebe M."/>
            <person name="Lucas S."/>
            <person name="Mishler D.B."/>
            <person name="Reski R."/>
            <person name="Grigoriev I."/>
            <person name="Quatrano R.S."/>
            <person name="Boore J.L."/>
        </authorList>
    </citation>
    <scope>NUCLEOTIDE SEQUENCE [LARGE SCALE GENOMIC DNA]</scope>
    <source>
        <strain evidence="8 9">cv. Gransden 2004</strain>
    </source>
</reference>
<proteinExistence type="inferred from homology"/>
<dbReference type="GO" id="GO:0003700">
    <property type="term" value="F:DNA-binding transcription factor activity"/>
    <property type="evidence" value="ECO:0007669"/>
    <property type="project" value="InterPro"/>
</dbReference>
<accession>A0A2K1KIH5</accession>
<dbReference type="Proteomes" id="UP000006727">
    <property type="component" value="Chromosome 5"/>
</dbReference>
<evidence type="ECO:0000256" key="4">
    <source>
        <dbReference type="ARBA" id="ARBA00023163"/>
    </source>
</evidence>
<dbReference type="GO" id="GO:0009742">
    <property type="term" value="P:brassinosteroid mediated signaling pathway"/>
    <property type="evidence" value="ECO:0007669"/>
    <property type="project" value="InterPro"/>
</dbReference>
<evidence type="ECO:0000313" key="9">
    <source>
        <dbReference type="Proteomes" id="UP000006727"/>
    </source>
</evidence>
<keyword evidence="2" id="KW-0805">Transcription regulation</keyword>
<evidence type="ECO:0000256" key="2">
    <source>
        <dbReference type="ARBA" id="ARBA00023015"/>
    </source>
</evidence>
<protein>
    <recommendedName>
        <fullName evidence="6">BES1/BZR1 plant transcription factor N-terminal domain-containing protein</fullName>
    </recommendedName>
</protein>
<comment type="similarity">
    <text evidence="1">Belongs to the BZR/LAT61 family.</text>
</comment>
<keyword evidence="4" id="KW-0804">Transcription</keyword>
<sequence>MQVGNQSFEQGDSNEVRKCTVRGCIKSTSGPWIVRRPPGKGQETAAAVLRMPSARERENNKRRERRRRAIAAKIFAGLRTHGNYCLPKHADHNEVLKALCHEAGWQVEEDGTIFRKGSQPSPRQVMTAQKTPEGTPSCERSFKSDTSPSTSCSQAGQASDEPTCTARSDAAEVRQLGRTSVDFQYEDNRQYLDPLTNLQTMVDHASAGQARNTHPNCGDSKNRLGWKSGPVFLLPEQTVSLRHLSNLNDPPVPTSSGAEDDRYVCPTRAVKNEWETTHGISNAFCSGLRTMGKTSLITSASEKDVSSGHDKLSPTPHFAATMNSVDLDRSLECRSPLGVLDHTTQLERDQPNSHFSVQRRGDFTLGPLLQRKTQDPDVRKHFTLFPKAADLLRQSHKEQGDQYSCLTHEMVDLTDEAYESPQDGLFLCSGRAAATMSTGSTRVNLHPVNLVNERGGASSISNQHRKTSADGHARREITDELALTLCTSARHSHSSELGRVA</sequence>
<evidence type="ECO:0000256" key="3">
    <source>
        <dbReference type="ARBA" id="ARBA00023125"/>
    </source>
</evidence>
<dbReference type="EnsemblPlants" id="Pp3c5_4880V3.3">
    <property type="protein sequence ID" value="Pp3c5_4880V3.3"/>
    <property type="gene ID" value="Pp3c5_4880"/>
</dbReference>
<organism evidence="7">
    <name type="scientific">Physcomitrium patens</name>
    <name type="common">Spreading-leaved earth moss</name>
    <name type="synonym">Physcomitrella patens</name>
    <dbReference type="NCBI Taxonomy" id="3218"/>
    <lineage>
        <taxon>Eukaryota</taxon>
        <taxon>Viridiplantae</taxon>
        <taxon>Streptophyta</taxon>
        <taxon>Embryophyta</taxon>
        <taxon>Bryophyta</taxon>
        <taxon>Bryophytina</taxon>
        <taxon>Bryopsida</taxon>
        <taxon>Funariidae</taxon>
        <taxon>Funariales</taxon>
        <taxon>Funariaceae</taxon>
        <taxon>Physcomitrium</taxon>
    </lineage>
</organism>
<dbReference type="EMBL" id="ABEU02000005">
    <property type="protein sequence ID" value="PNR53582.1"/>
    <property type="molecule type" value="Genomic_DNA"/>
</dbReference>
<reference evidence="8" key="3">
    <citation type="submission" date="2020-12" db="UniProtKB">
        <authorList>
            <consortium name="EnsemblPlants"/>
        </authorList>
    </citation>
    <scope>IDENTIFICATION</scope>
</reference>
<feature type="compositionally biased region" description="Polar residues" evidence="5">
    <location>
        <begin position="144"/>
        <end position="166"/>
    </location>
</feature>
<dbReference type="PANTHER" id="PTHR31506">
    <property type="entry name" value="BES1/BZR1 HOMOLOG PROTEIN 3-RELATED"/>
    <property type="match status" value="1"/>
</dbReference>
<evidence type="ECO:0000259" key="6">
    <source>
        <dbReference type="Pfam" id="PF05687"/>
    </source>
</evidence>
<dbReference type="InterPro" id="IPR008540">
    <property type="entry name" value="BES1_N"/>
</dbReference>
<evidence type="ECO:0000313" key="8">
    <source>
        <dbReference type="EnsemblPlants" id="Pp3c5_4880V3.1"/>
    </source>
</evidence>
<gene>
    <name evidence="8" type="primary">LOC112282261</name>
    <name evidence="7" type="ORF">PHYPA_007257</name>
</gene>
<dbReference type="PANTHER" id="PTHR31506:SF21">
    <property type="entry name" value="PROTEIN BZR1 HOMOLOG"/>
    <property type="match status" value="1"/>
</dbReference>
<dbReference type="KEGG" id="ppp:112282261"/>